<gene>
    <name evidence="1" type="ORF">NPIL_302161</name>
</gene>
<organism evidence="1 2">
    <name type="scientific">Nephila pilipes</name>
    <name type="common">Giant wood spider</name>
    <name type="synonym">Nephila maculata</name>
    <dbReference type="NCBI Taxonomy" id="299642"/>
    <lineage>
        <taxon>Eukaryota</taxon>
        <taxon>Metazoa</taxon>
        <taxon>Ecdysozoa</taxon>
        <taxon>Arthropoda</taxon>
        <taxon>Chelicerata</taxon>
        <taxon>Arachnida</taxon>
        <taxon>Araneae</taxon>
        <taxon>Araneomorphae</taxon>
        <taxon>Entelegynae</taxon>
        <taxon>Araneoidea</taxon>
        <taxon>Nephilidae</taxon>
        <taxon>Nephila</taxon>
    </lineage>
</organism>
<keyword evidence="2" id="KW-1185">Reference proteome</keyword>
<dbReference type="AlphaFoldDB" id="A0A8X6R449"/>
<comment type="caution">
    <text evidence="1">The sequence shown here is derived from an EMBL/GenBank/DDBJ whole genome shotgun (WGS) entry which is preliminary data.</text>
</comment>
<dbReference type="EMBL" id="BMAW01039841">
    <property type="protein sequence ID" value="GFU57362.1"/>
    <property type="molecule type" value="Genomic_DNA"/>
</dbReference>
<dbReference type="Proteomes" id="UP000887013">
    <property type="component" value="Unassembled WGS sequence"/>
</dbReference>
<accession>A0A8X6R449</accession>
<proteinExistence type="predicted"/>
<evidence type="ECO:0000313" key="2">
    <source>
        <dbReference type="Proteomes" id="UP000887013"/>
    </source>
</evidence>
<reference evidence="1" key="1">
    <citation type="submission" date="2020-08" db="EMBL/GenBank/DDBJ databases">
        <title>Multicomponent nature underlies the extraordinary mechanical properties of spider dragline silk.</title>
        <authorList>
            <person name="Kono N."/>
            <person name="Nakamura H."/>
            <person name="Mori M."/>
            <person name="Yoshida Y."/>
            <person name="Ohtoshi R."/>
            <person name="Malay A.D."/>
            <person name="Moran D.A.P."/>
            <person name="Tomita M."/>
            <person name="Numata K."/>
            <person name="Arakawa K."/>
        </authorList>
    </citation>
    <scope>NUCLEOTIDE SEQUENCE</scope>
</reference>
<sequence length="140" mass="15912">MDSMATLNPDRGCEILKISAKCLRIGRDECQATRQCSSFLSHVKISFSARVKMRYHYPSTLPLPSDCDPYSKVRKIFNLTRISSAPGVKDVVQRIINDVENLSNDGEGEKEVFDKVSKKKNIFQEKNFWVNPVATLRTTI</sequence>
<name>A0A8X6R449_NEPPI</name>
<evidence type="ECO:0000313" key="1">
    <source>
        <dbReference type="EMBL" id="GFU57362.1"/>
    </source>
</evidence>
<protein>
    <submittedName>
        <fullName evidence="1">Uncharacterized protein</fullName>
    </submittedName>
</protein>